<feature type="compositionally biased region" description="Acidic residues" evidence="1">
    <location>
        <begin position="633"/>
        <end position="650"/>
    </location>
</feature>
<dbReference type="EMBL" id="JALLPB020000087">
    <property type="protein sequence ID" value="KAL3821681.1"/>
    <property type="molecule type" value="Genomic_DNA"/>
</dbReference>
<evidence type="ECO:0000259" key="3">
    <source>
        <dbReference type="PROSITE" id="PS50942"/>
    </source>
</evidence>
<feature type="compositionally biased region" description="Basic and acidic residues" evidence="1">
    <location>
        <begin position="594"/>
        <end position="612"/>
    </location>
</feature>
<feature type="chain" id="PRO_5044779064" description="ENTH domain-containing protein" evidence="2">
    <location>
        <begin position="20"/>
        <end position="650"/>
    </location>
</feature>
<dbReference type="Proteomes" id="UP001530377">
    <property type="component" value="Unassembled WGS sequence"/>
</dbReference>
<reference evidence="4 5" key="1">
    <citation type="submission" date="2024-10" db="EMBL/GenBank/DDBJ databases">
        <title>Updated reference genomes for cyclostephanoid diatoms.</title>
        <authorList>
            <person name="Roberts W.R."/>
            <person name="Alverson A.J."/>
        </authorList>
    </citation>
    <scope>NUCLEOTIDE SEQUENCE [LARGE SCALE GENOMIC DNA]</scope>
    <source>
        <strain evidence="4 5">AJA228-03</strain>
    </source>
</reference>
<feature type="region of interest" description="Disordered" evidence="1">
    <location>
        <begin position="571"/>
        <end position="650"/>
    </location>
</feature>
<gene>
    <name evidence="4" type="ORF">ACHAXA_003239</name>
</gene>
<dbReference type="InterPro" id="IPR008942">
    <property type="entry name" value="ENTH_VHS"/>
</dbReference>
<evidence type="ECO:0000313" key="5">
    <source>
        <dbReference type="Proteomes" id="UP001530377"/>
    </source>
</evidence>
<feature type="compositionally biased region" description="Low complexity" evidence="1">
    <location>
        <begin position="613"/>
        <end position="630"/>
    </location>
</feature>
<dbReference type="PROSITE" id="PS50942">
    <property type="entry name" value="ENTH"/>
    <property type="match status" value="1"/>
</dbReference>
<accession>A0ABD3SB80</accession>
<keyword evidence="5" id="KW-1185">Reference proteome</keyword>
<sequence length="650" mass="70553">MRIALLFLALGTATEVALAARSSGPGRSSSAASHRSSSSHSPRGGRGGGRSSSSSGGRRRSPIVDDVDDDDDDFDVEEDYAEDDAMEDDDDAGEYDDYDGERSPSPPARSSRRGSTAPPPRRASPSPPSRGGRVGSGRPSPAAFDYDEDDYDDHRPPRRGDGVGERRGNPSSSRGGGGRSGSRRGPTSPSSSSPPPRRVGEGRVVSYKKRGPPPPSTFTRGLSAIRDRMPDPNAVKDTVLHATKAAQERTAQLTSNVYREMKGLTSSELEQVMLKATRPDNEPVKSKHVERLVGVTYQISGKYDIYDAVLRKLWNKMAERDIRTKLKSVYVLHRFSVDGGPEHQEALKQRLRALRKTKDPKRSTGGRGGTRYFDSKVLIGVDNDPETQGYRAFLSRYAHYVLTRAQTFGGIFNEISPATSSAALPPKKSSSRSKSGAAVIKMKSPPLCEEHLKFAQMVLKAGLACTLHDGEDSESTAMCVERVAADLMGLVSAVATALRRELKQSSLTGDDEMLMRQWCEFYSEELLPETKKFCKKVTGKLDAYGLYLPSRMSASLSPELLERGLKLGSGVQVEEKEEVAGGNENDDGTSGKEMPADEEKTDMGAAEGKADGDATVDAGDASPSSSADTSELTQEDEDEYDEEYDEYDEY</sequence>
<organism evidence="4 5">
    <name type="scientific">Cyclostephanos tholiformis</name>
    <dbReference type="NCBI Taxonomy" id="382380"/>
    <lineage>
        <taxon>Eukaryota</taxon>
        <taxon>Sar</taxon>
        <taxon>Stramenopiles</taxon>
        <taxon>Ochrophyta</taxon>
        <taxon>Bacillariophyta</taxon>
        <taxon>Coscinodiscophyceae</taxon>
        <taxon>Thalassiosirophycidae</taxon>
        <taxon>Stephanodiscales</taxon>
        <taxon>Stephanodiscaceae</taxon>
        <taxon>Cyclostephanos</taxon>
    </lineage>
</organism>
<feature type="signal peptide" evidence="2">
    <location>
        <begin position="1"/>
        <end position="19"/>
    </location>
</feature>
<feature type="compositionally biased region" description="Pro residues" evidence="1">
    <location>
        <begin position="117"/>
        <end position="128"/>
    </location>
</feature>
<dbReference type="SUPFAM" id="SSF48464">
    <property type="entry name" value="ENTH/VHS domain"/>
    <property type="match status" value="1"/>
</dbReference>
<dbReference type="InterPro" id="IPR013809">
    <property type="entry name" value="ENTH"/>
</dbReference>
<feature type="domain" description="ENTH" evidence="3">
    <location>
        <begin position="261"/>
        <end position="415"/>
    </location>
</feature>
<comment type="caution">
    <text evidence="4">The sequence shown here is derived from an EMBL/GenBank/DDBJ whole genome shotgun (WGS) entry which is preliminary data.</text>
</comment>
<proteinExistence type="predicted"/>
<feature type="compositionally biased region" description="Acidic residues" evidence="1">
    <location>
        <begin position="65"/>
        <end position="99"/>
    </location>
</feature>
<dbReference type="Gene3D" id="1.25.40.90">
    <property type="match status" value="1"/>
</dbReference>
<feature type="region of interest" description="Disordered" evidence="1">
    <location>
        <begin position="18"/>
        <end position="227"/>
    </location>
</feature>
<name>A0ABD3SB80_9STRA</name>
<feature type="compositionally biased region" description="Basic and acidic residues" evidence="1">
    <location>
        <begin position="152"/>
        <end position="168"/>
    </location>
</feature>
<evidence type="ECO:0000256" key="2">
    <source>
        <dbReference type="SAM" id="SignalP"/>
    </source>
</evidence>
<evidence type="ECO:0000256" key="1">
    <source>
        <dbReference type="SAM" id="MobiDB-lite"/>
    </source>
</evidence>
<feature type="compositionally biased region" description="Low complexity" evidence="1">
    <location>
        <begin position="21"/>
        <end position="42"/>
    </location>
</feature>
<dbReference type="AlphaFoldDB" id="A0ABD3SB80"/>
<evidence type="ECO:0000313" key="4">
    <source>
        <dbReference type="EMBL" id="KAL3821681.1"/>
    </source>
</evidence>
<protein>
    <recommendedName>
        <fullName evidence="3">ENTH domain-containing protein</fullName>
    </recommendedName>
</protein>
<keyword evidence="2" id="KW-0732">Signal</keyword>